<dbReference type="PANTHER" id="PTHR47249:SF1">
    <property type="entry name" value="VACUOLAR PROTEIN 8"/>
    <property type="match status" value="1"/>
</dbReference>
<reference evidence="4 5" key="1">
    <citation type="submission" date="2024-02" db="EMBL/GenBank/DDBJ databases">
        <authorList>
            <person name="Chen Y."/>
            <person name="Shah S."/>
            <person name="Dougan E. K."/>
            <person name="Thang M."/>
            <person name="Chan C."/>
        </authorList>
    </citation>
    <scope>NUCLEOTIDE SEQUENCE [LARGE SCALE GENOMIC DNA]</scope>
</reference>
<comment type="similarity">
    <text evidence="1">Belongs to the beta-catenin family.</text>
</comment>
<dbReference type="InterPro" id="IPR000008">
    <property type="entry name" value="C2_dom"/>
</dbReference>
<keyword evidence="2" id="KW-0677">Repeat</keyword>
<evidence type="ECO:0000256" key="1">
    <source>
        <dbReference type="ARBA" id="ARBA00005462"/>
    </source>
</evidence>
<dbReference type="InterPro" id="IPR016024">
    <property type="entry name" value="ARM-type_fold"/>
</dbReference>
<evidence type="ECO:0000256" key="2">
    <source>
        <dbReference type="ARBA" id="ARBA00022737"/>
    </source>
</evidence>
<evidence type="ECO:0000259" key="3">
    <source>
        <dbReference type="PROSITE" id="PS50004"/>
    </source>
</evidence>
<dbReference type="Gene3D" id="1.25.10.10">
    <property type="entry name" value="Leucine-rich Repeat Variant"/>
    <property type="match status" value="2"/>
</dbReference>
<dbReference type="SMART" id="SM00239">
    <property type="entry name" value="C2"/>
    <property type="match status" value="1"/>
</dbReference>
<dbReference type="PANTHER" id="PTHR47249">
    <property type="entry name" value="VACUOLAR PROTEIN 8"/>
    <property type="match status" value="1"/>
</dbReference>
<dbReference type="SUPFAM" id="SSF49562">
    <property type="entry name" value="C2 domain (Calcium/lipid-binding domain, CaLB)"/>
    <property type="match status" value="1"/>
</dbReference>
<organism evidence="4 5">
    <name type="scientific">Durusdinium trenchii</name>
    <dbReference type="NCBI Taxonomy" id="1381693"/>
    <lineage>
        <taxon>Eukaryota</taxon>
        <taxon>Sar</taxon>
        <taxon>Alveolata</taxon>
        <taxon>Dinophyceae</taxon>
        <taxon>Suessiales</taxon>
        <taxon>Symbiodiniaceae</taxon>
        <taxon>Durusdinium</taxon>
    </lineage>
</organism>
<comment type="caution">
    <text evidence="4">The sequence shown here is derived from an EMBL/GenBank/DDBJ whole genome shotgun (WGS) entry which is preliminary data.</text>
</comment>
<gene>
    <name evidence="4" type="ORF">CCMP2556_LOCUS55275</name>
</gene>
<dbReference type="Proteomes" id="UP001642484">
    <property type="component" value="Unassembled WGS sequence"/>
</dbReference>
<dbReference type="Gene3D" id="2.60.40.150">
    <property type="entry name" value="C2 domain"/>
    <property type="match status" value="1"/>
</dbReference>
<keyword evidence="5" id="KW-1185">Reference proteome</keyword>
<dbReference type="Pfam" id="PF00168">
    <property type="entry name" value="C2"/>
    <property type="match status" value="1"/>
</dbReference>
<feature type="domain" description="C2" evidence="3">
    <location>
        <begin position="105"/>
        <end position="223"/>
    </location>
</feature>
<protein>
    <recommendedName>
        <fullName evidence="3">C2 domain-containing protein</fullName>
    </recommendedName>
</protein>
<dbReference type="EMBL" id="CAXAMN010028916">
    <property type="protein sequence ID" value="CAK9118088.1"/>
    <property type="molecule type" value="Genomic_DNA"/>
</dbReference>
<sequence>MKSSNATTTVYSKAASLLWLQGSKELPAAARVRGLNSAARAGLGNFQEKKPEADHADQPRFFQKVGGGAYIYRLGERRWCLGPELHGEEVIWAETSFSGDRLPNSKDHSWRSNFGKPEISITRCGCFIHQGVGLRAADLDDNSNPYVVCKVSGRQKLGFRTQTRFKSLDPVWHETQDLEGLELGETMHFKVMSQEEHKDDEFLGDAKLVVSPGGFNGGLVLMLRGGVQSLMQLFFEGTAYCKEESMGALLNVASIEKVREELVAGGVVSWLLAMLQSTSPKSLSAAIRLLGCLAADQDVAEMVMDAALPRLRQLLQDSDENAKWRMLMNFEATKCPSDVVPAVDGEGLLQQGKFDCKAEAANAIGELANATDRRLFKKIAMHLLESDILEPLLALWLRSSGGSCSSHASRTLCVLASTEKTGTVILAKGALKPLVSLLKGHPQLARVLRVAKVLQALADFNRGSMDLALSQESSQQLMSPSCSGTTPAFHRPTLNII</sequence>
<dbReference type="InterPro" id="IPR045156">
    <property type="entry name" value="Vac8"/>
</dbReference>
<dbReference type="InterPro" id="IPR011989">
    <property type="entry name" value="ARM-like"/>
</dbReference>
<dbReference type="InterPro" id="IPR035892">
    <property type="entry name" value="C2_domain_sf"/>
</dbReference>
<dbReference type="CDD" id="cd00030">
    <property type="entry name" value="C2"/>
    <property type="match status" value="1"/>
</dbReference>
<name>A0ABP0T066_9DINO</name>
<evidence type="ECO:0000313" key="4">
    <source>
        <dbReference type="EMBL" id="CAK9118088.1"/>
    </source>
</evidence>
<dbReference type="PROSITE" id="PS50004">
    <property type="entry name" value="C2"/>
    <property type="match status" value="1"/>
</dbReference>
<evidence type="ECO:0000313" key="5">
    <source>
        <dbReference type="Proteomes" id="UP001642484"/>
    </source>
</evidence>
<proteinExistence type="inferred from homology"/>
<dbReference type="SUPFAM" id="SSF48371">
    <property type="entry name" value="ARM repeat"/>
    <property type="match status" value="1"/>
</dbReference>
<accession>A0ABP0T066</accession>